<feature type="compositionally biased region" description="Polar residues" evidence="5">
    <location>
        <begin position="1"/>
        <end position="21"/>
    </location>
</feature>
<feature type="transmembrane region" description="Helical" evidence="6">
    <location>
        <begin position="350"/>
        <end position="369"/>
    </location>
</feature>
<feature type="transmembrane region" description="Helical" evidence="6">
    <location>
        <begin position="314"/>
        <end position="338"/>
    </location>
</feature>
<evidence type="ECO:0008006" key="9">
    <source>
        <dbReference type="Google" id="ProtNLM"/>
    </source>
</evidence>
<dbReference type="OrthoDB" id="3026777at2759"/>
<organism evidence="7 8">
    <name type="scientific">Zygosaccharomyces mellis</name>
    <dbReference type="NCBI Taxonomy" id="42258"/>
    <lineage>
        <taxon>Eukaryota</taxon>
        <taxon>Fungi</taxon>
        <taxon>Dikarya</taxon>
        <taxon>Ascomycota</taxon>
        <taxon>Saccharomycotina</taxon>
        <taxon>Saccharomycetes</taxon>
        <taxon>Saccharomycetales</taxon>
        <taxon>Saccharomycetaceae</taxon>
        <taxon>Zygosaccharomyces</taxon>
    </lineage>
</organism>
<dbReference type="InterPro" id="IPR036259">
    <property type="entry name" value="MFS_trans_sf"/>
</dbReference>
<protein>
    <recommendedName>
        <fullName evidence="9">Major facilitator superfamily (MFS) profile domain-containing protein</fullName>
    </recommendedName>
</protein>
<comment type="subcellular location">
    <subcellularLocation>
        <location evidence="1">Membrane</location>
        <topology evidence="1">Multi-pass membrane protein</topology>
    </subcellularLocation>
</comment>
<dbReference type="GO" id="GO:0016020">
    <property type="term" value="C:membrane"/>
    <property type="evidence" value="ECO:0007669"/>
    <property type="project" value="UniProtKB-SubCell"/>
</dbReference>
<keyword evidence="4 6" id="KW-0472">Membrane</keyword>
<evidence type="ECO:0000256" key="3">
    <source>
        <dbReference type="ARBA" id="ARBA00022989"/>
    </source>
</evidence>
<evidence type="ECO:0000256" key="5">
    <source>
        <dbReference type="SAM" id="MobiDB-lite"/>
    </source>
</evidence>
<dbReference type="EMBL" id="BIMX01000001">
    <property type="protein sequence ID" value="GCE97044.1"/>
    <property type="molecule type" value="Genomic_DNA"/>
</dbReference>
<dbReference type="Gene3D" id="1.20.1250.20">
    <property type="entry name" value="MFS general substrate transporter like domains"/>
    <property type="match status" value="1"/>
</dbReference>
<dbReference type="Pfam" id="PF07690">
    <property type="entry name" value="MFS_1"/>
    <property type="match status" value="1"/>
</dbReference>
<feature type="transmembrane region" description="Helical" evidence="6">
    <location>
        <begin position="67"/>
        <end position="89"/>
    </location>
</feature>
<evidence type="ECO:0000256" key="1">
    <source>
        <dbReference type="ARBA" id="ARBA00004141"/>
    </source>
</evidence>
<gene>
    <name evidence="7" type="ORF">ZYGM_002549</name>
</gene>
<proteinExistence type="predicted"/>
<evidence type="ECO:0000256" key="6">
    <source>
        <dbReference type="SAM" id="Phobius"/>
    </source>
</evidence>
<evidence type="ECO:0000256" key="4">
    <source>
        <dbReference type="ARBA" id="ARBA00023136"/>
    </source>
</evidence>
<feature type="transmembrane region" description="Helical" evidence="6">
    <location>
        <begin position="453"/>
        <end position="473"/>
    </location>
</feature>
<feature type="transmembrane region" description="Helical" evidence="6">
    <location>
        <begin position="179"/>
        <end position="204"/>
    </location>
</feature>
<dbReference type="PANTHER" id="PTHR23507:SF1">
    <property type="entry name" value="FI18259P1-RELATED"/>
    <property type="match status" value="1"/>
</dbReference>
<dbReference type="GO" id="GO:0022857">
    <property type="term" value="F:transmembrane transporter activity"/>
    <property type="evidence" value="ECO:0007669"/>
    <property type="project" value="InterPro"/>
</dbReference>
<feature type="transmembrane region" description="Helical" evidence="6">
    <location>
        <begin position="119"/>
        <end position="138"/>
    </location>
</feature>
<accession>A0A4C2DYI1</accession>
<keyword evidence="3 6" id="KW-1133">Transmembrane helix</keyword>
<dbReference type="AlphaFoldDB" id="A0A4C2DYI1"/>
<dbReference type="PANTHER" id="PTHR23507">
    <property type="entry name" value="ZGC:174356"/>
    <property type="match status" value="1"/>
</dbReference>
<feature type="transmembrane region" description="Helical" evidence="6">
    <location>
        <begin position="485"/>
        <end position="504"/>
    </location>
</feature>
<dbReference type="SUPFAM" id="SSF103473">
    <property type="entry name" value="MFS general substrate transporter"/>
    <property type="match status" value="1"/>
</dbReference>
<keyword evidence="2 6" id="KW-0812">Transmembrane</keyword>
<keyword evidence="8" id="KW-1185">Reference proteome</keyword>
<sequence length="555" mass="61285">MTQTIQDEVSSENSPLINKSKGQPVVLETESVCDTMSDDNDELEAKRWREEVRQSHQHHGFLRRPSVGLLCFLLAIVSIGDMLCITPSISLTMKKVCDWNSTKDRSCDPVEVQESVSSILSSNMILGSLFGISVTGAWGQLSDRVGRIKVFAYASFIRFIGTGLYLFTLSSWCPYSPPAMVITGSLSYLSGGAFSLLANSYSYISDITEPEERTQAMGSVMSVTYATMGIGPMISSILVELPFGSDALTILISLVFLLLASCLCLTVLQEPRHEQARRNSSHSLSTSGSSPLTPLKQLWLPRTKTGSIDPRCTIILLLLLDVLYLCVAAGSVPAFLLFLSYRYGWRSRQLGYYLSSTNLGKAAVLLILAPRALQLLRSRYGTLSRTTDRVDVLFIRFSLSALLIGSLLMFWHSQDSRMVCVYAFLQAPGALCSPTIQSAIIKYCPKSATGQCFGGIALIRSAVMLVFPALLLRVYGYSVSTRPELFILIPLSCAFLAVMFSLVLREPKVSSQAEGIQEQLELHRRSSWRSLAPDERARQDAMIQTESLEENYPQT</sequence>
<feature type="transmembrane region" description="Helical" evidence="6">
    <location>
        <begin position="150"/>
        <end position="167"/>
    </location>
</feature>
<comment type="caution">
    <text evidence="7">The sequence shown here is derived from an EMBL/GenBank/DDBJ whole genome shotgun (WGS) entry which is preliminary data.</text>
</comment>
<dbReference type="Proteomes" id="UP000301737">
    <property type="component" value="Unassembled WGS sequence"/>
</dbReference>
<feature type="transmembrane region" description="Helical" evidence="6">
    <location>
        <begin position="390"/>
        <end position="411"/>
    </location>
</feature>
<dbReference type="InterPro" id="IPR011701">
    <property type="entry name" value="MFS"/>
</dbReference>
<name>A0A4C2DYI1_9SACH</name>
<feature type="transmembrane region" description="Helical" evidence="6">
    <location>
        <begin position="423"/>
        <end position="441"/>
    </location>
</feature>
<evidence type="ECO:0000313" key="8">
    <source>
        <dbReference type="Proteomes" id="UP000301737"/>
    </source>
</evidence>
<evidence type="ECO:0000313" key="7">
    <source>
        <dbReference type="EMBL" id="GCE97044.1"/>
    </source>
</evidence>
<feature type="transmembrane region" description="Helical" evidence="6">
    <location>
        <begin position="247"/>
        <end position="268"/>
    </location>
</feature>
<evidence type="ECO:0000256" key="2">
    <source>
        <dbReference type="ARBA" id="ARBA00022692"/>
    </source>
</evidence>
<feature type="transmembrane region" description="Helical" evidence="6">
    <location>
        <begin position="216"/>
        <end position="235"/>
    </location>
</feature>
<feature type="region of interest" description="Disordered" evidence="5">
    <location>
        <begin position="1"/>
        <end position="22"/>
    </location>
</feature>
<reference evidence="7 8" key="1">
    <citation type="submission" date="2019-01" db="EMBL/GenBank/DDBJ databases">
        <title>Draft Genome Sequencing of Zygosaccharomyces mellis Ca-7.</title>
        <authorList>
            <person name="Shiwa Y."/>
            <person name="Kanesaki Y."/>
            <person name="Ishige T."/>
            <person name="Mura K."/>
            <person name="Hori T."/>
            <person name="Tamura T."/>
        </authorList>
    </citation>
    <scope>NUCLEOTIDE SEQUENCE [LARGE SCALE GENOMIC DNA]</scope>
    <source>
        <strain evidence="7 8">Ca-7</strain>
    </source>
</reference>